<keyword evidence="1" id="KW-0472">Membrane</keyword>
<keyword evidence="3" id="KW-1185">Reference proteome</keyword>
<proteinExistence type="predicted"/>
<evidence type="ECO:0000313" key="2">
    <source>
        <dbReference type="EMBL" id="QKX63690.1"/>
    </source>
</evidence>
<evidence type="ECO:0000313" key="3">
    <source>
        <dbReference type="Proteomes" id="UP000509510"/>
    </source>
</evidence>
<dbReference type="InterPro" id="IPR027417">
    <property type="entry name" value="P-loop_NTPase"/>
</dbReference>
<dbReference type="RefSeq" id="XP_035349864.1">
    <property type="nucleotide sequence ID" value="XM_035493971.1"/>
</dbReference>
<reference evidence="3" key="1">
    <citation type="submission" date="2020-06" db="EMBL/GenBank/DDBJ databases">
        <title>A chromosome-scale genome assembly of Talaromyces rugulosus W13939.</title>
        <authorList>
            <person name="Wang B."/>
            <person name="Guo L."/>
            <person name="Ye K."/>
            <person name="Wang L."/>
        </authorList>
    </citation>
    <scope>NUCLEOTIDE SEQUENCE [LARGE SCALE GENOMIC DNA]</scope>
    <source>
        <strain evidence="3">W13939</strain>
    </source>
</reference>
<organism evidence="2 3">
    <name type="scientific">Talaromyces rugulosus</name>
    <name type="common">Penicillium rugulosum</name>
    <dbReference type="NCBI Taxonomy" id="121627"/>
    <lineage>
        <taxon>Eukaryota</taxon>
        <taxon>Fungi</taxon>
        <taxon>Dikarya</taxon>
        <taxon>Ascomycota</taxon>
        <taxon>Pezizomycotina</taxon>
        <taxon>Eurotiomycetes</taxon>
        <taxon>Eurotiomycetidae</taxon>
        <taxon>Eurotiales</taxon>
        <taxon>Trichocomaceae</taxon>
        <taxon>Talaromyces</taxon>
        <taxon>Talaromyces sect. Islandici</taxon>
    </lineage>
</organism>
<dbReference type="SUPFAM" id="SSF52540">
    <property type="entry name" value="P-loop containing nucleoside triphosphate hydrolases"/>
    <property type="match status" value="1"/>
</dbReference>
<name>A0A7H8RB79_TALRU</name>
<dbReference type="EMBL" id="CP055903">
    <property type="protein sequence ID" value="QKX63690.1"/>
    <property type="molecule type" value="Genomic_DNA"/>
</dbReference>
<sequence>MAQSPRLIDQVPQPQSPSKMEVLLLGMPRTGTISIRVAFEVLGYKPFHGRMMDELPELYPLWLEALDAKWRGNGELFGREEYDKLFNGFNVSCNIPGTLVAEDLIKAYPNAKVVVSTRDVDRWLRSMRESVDSAVEWKSFDWIAPWDSHVIGPWWKYHKYQHGLRPLIAPKGERQAYLEHYARIRELVPADNLLEFNPADGWEPLCKFLGKPIPSTPFPHVNNTNQFLAGRRRRWWRALGMAVVKISTPVVVVLAAAWWSRLRLWWRV</sequence>
<evidence type="ECO:0008006" key="4">
    <source>
        <dbReference type="Google" id="ProtNLM"/>
    </source>
</evidence>
<gene>
    <name evidence="2" type="ORF">TRUGW13939_10861</name>
</gene>
<dbReference type="OrthoDB" id="4224536at2759"/>
<dbReference type="KEGG" id="trg:TRUGW13939_10861"/>
<dbReference type="GeneID" id="55998340"/>
<dbReference type="Gene3D" id="3.40.50.300">
    <property type="entry name" value="P-loop containing nucleotide triphosphate hydrolases"/>
    <property type="match status" value="1"/>
</dbReference>
<keyword evidence="1" id="KW-0812">Transmembrane</keyword>
<protein>
    <recommendedName>
        <fullName evidence="4">NAD dependent epimerase/dehydratase</fullName>
    </recommendedName>
</protein>
<dbReference type="Proteomes" id="UP000509510">
    <property type="component" value="Chromosome VI"/>
</dbReference>
<feature type="transmembrane region" description="Helical" evidence="1">
    <location>
        <begin position="238"/>
        <end position="259"/>
    </location>
</feature>
<dbReference type="PANTHER" id="PTHR36978:SF4">
    <property type="entry name" value="P-LOOP CONTAINING NUCLEOSIDE TRIPHOSPHATE HYDROLASE PROTEIN"/>
    <property type="match status" value="1"/>
</dbReference>
<dbReference type="AlphaFoldDB" id="A0A7H8RB79"/>
<accession>A0A7H8RB79</accession>
<keyword evidence="1" id="KW-1133">Transmembrane helix</keyword>
<dbReference type="InterPro" id="IPR040632">
    <property type="entry name" value="Sulfotransfer_4"/>
</dbReference>
<dbReference type="Pfam" id="PF17784">
    <property type="entry name" value="Sulfotransfer_4"/>
    <property type="match status" value="1"/>
</dbReference>
<evidence type="ECO:0000256" key="1">
    <source>
        <dbReference type="SAM" id="Phobius"/>
    </source>
</evidence>
<dbReference type="PANTHER" id="PTHR36978">
    <property type="entry name" value="P-LOOP CONTAINING NUCLEOTIDE TRIPHOSPHATE HYDROLASE"/>
    <property type="match status" value="1"/>
</dbReference>